<organism evidence="6 7">
    <name type="scientific">Streptomyces europaeiscabiei</name>
    <dbReference type="NCBI Taxonomy" id="146819"/>
    <lineage>
        <taxon>Bacteria</taxon>
        <taxon>Bacillati</taxon>
        <taxon>Actinomycetota</taxon>
        <taxon>Actinomycetes</taxon>
        <taxon>Kitasatosporales</taxon>
        <taxon>Streptomycetaceae</taxon>
        <taxon>Streptomyces</taxon>
    </lineage>
</organism>
<dbReference type="AlphaFoldDB" id="A0AAJ2Q1B5"/>
<evidence type="ECO:0000256" key="5">
    <source>
        <dbReference type="SAM" id="MobiDB-lite"/>
    </source>
</evidence>
<keyword evidence="2" id="KW-0677">Repeat</keyword>
<keyword evidence="4" id="KW-0325">Glycoprotein</keyword>
<gene>
    <name evidence="6" type="ORF">PV367_46875</name>
</gene>
<evidence type="ECO:0000256" key="3">
    <source>
        <dbReference type="ARBA" id="ARBA00022801"/>
    </source>
</evidence>
<evidence type="ECO:0000256" key="1">
    <source>
        <dbReference type="ARBA" id="ARBA00022729"/>
    </source>
</evidence>
<dbReference type="GO" id="GO:0007155">
    <property type="term" value="P:cell adhesion"/>
    <property type="evidence" value="ECO:0007669"/>
    <property type="project" value="InterPro"/>
</dbReference>
<dbReference type="Gene3D" id="2.130.10.130">
    <property type="entry name" value="Integrin alpha, N-terminal"/>
    <property type="match status" value="4"/>
</dbReference>
<dbReference type="GO" id="GO:0008305">
    <property type="term" value="C:integrin complex"/>
    <property type="evidence" value="ECO:0007669"/>
    <property type="project" value="InterPro"/>
</dbReference>
<feature type="region of interest" description="Disordered" evidence="5">
    <location>
        <begin position="1"/>
        <end position="24"/>
    </location>
</feature>
<dbReference type="PANTHER" id="PTHR23221">
    <property type="entry name" value="GLYCOSYLPHOSPHATIDYLINOSITOL PHOSPHOLIPASE D"/>
    <property type="match status" value="1"/>
</dbReference>
<dbReference type="Pfam" id="PF13517">
    <property type="entry name" value="FG-GAP_3"/>
    <property type="match status" value="1"/>
</dbReference>
<dbReference type="SUPFAM" id="SSF69318">
    <property type="entry name" value="Integrin alpha N-terminal domain"/>
    <property type="match status" value="1"/>
</dbReference>
<keyword evidence="1" id="KW-0732">Signal</keyword>
<keyword evidence="3" id="KW-0378">Hydrolase</keyword>
<evidence type="ECO:0000313" key="7">
    <source>
        <dbReference type="Proteomes" id="UP001273589"/>
    </source>
</evidence>
<name>A0AAJ2Q1B5_9ACTN</name>
<protein>
    <submittedName>
        <fullName evidence="6">FG-GAP-like repeat-containing protein</fullName>
    </submittedName>
</protein>
<evidence type="ECO:0000256" key="4">
    <source>
        <dbReference type="ARBA" id="ARBA00023180"/>
    </source>
</evidence>
<evidence type="ECO:0000256" key="2">
    <source>
        <dbReference type="ARBA" id="ARBA00022737"/>
    </source>
</evidence>
<dbReference type="InterPro" id="IPR000413">
    <property type="entry name" value="Integrin_alpha"/>
</dbReference>
<dbReference type="PANTHER" id="PTHR23221:SF7">
    <property type="entry name" value="PHOSPHATIDYLINOSITOL-GLYCAN-SPECIFIC PHOSPHOLIPASE D"/>
    <property type="match status" value="1"/>
</dbReference>
<dbReference type="PRINTS" id="PR01185">
    <property type="entry name" value="INTEGRINA"/>
</dbReference>
<dbReference type="PROSITE" id="PS51470">
    <property type="entry name" value="FG_GAP"/>
    <property type="match status" value="2"/>
</dbReference>
<dbReference type="EMBL" id="JARAWN010000832">
    <property type="protein sequence ID" value="MDX3137154.1"/>
    <property type="molecule type" value="Genomic_DNA"/>
</dbReference>
<dbReference type="Proteomes" id="UP001273589">
    <property type="component" value="Unassembled WGS sequence"/>
</dbReference>
<dbReference type="Pfam" id="PF01839">
    <property type="entry name" value="FG-GAP"/>
    <property type="match status" value="3"/>
</dbReference>
<accession>A0AAJ2Q1B5</accession>
<proteinExistence type="predicted"/>
<reference evidence="6" key="1">
    <citation type="journal article" date="2023" name="Microb. Genom.">
        <title>Mesoterricola silvestris gen. nov., sp. nov., Mesoterricola sediminis sp. nov., Geothrix oryzae sp. nov., Geothrix edaphica sp. nov., Geothrix rubra sp. nov., and Geothrix limicola sp. nov., six novel members of Acidobacteriota isolated from soils.</title>
        <authorList>
            <person name="Weisberg A.J."/>
            <person name="Pearce E."/>
            <person name="Kramer C.G."/>
            <person name="Chang J.H."/>
            <person name="Clarke C.R."/>
        </authorList>
    </citation>
    <scope>NUCLEOTIDE SEQUENCE</scope>
    <source>
        <strain evidence="6">ND06-05F</strain>
    </source>
</reference>
<evidence type="ECO:0000313" key="6">
    <source>
        <dbReference type="EMBL" id="MDX3137154.1"/>
    </source>
</evidence>
<comment type="caution">
    <text evidence="6">The sequence shown here is derived from an EMBL/GenBank/DDBJ whole genome shotgun (WGS) entry which is preliminary data.</text>
</comment>
<dbReference type="InterPro" id="IPR028994">
    <property type="entry name" value="Integrin_alpha_N"/>
</dbReference>
<dbReference type="RefSeq" id="WP_319700542.1">
    <property type="nucleotide sequence ID" value="NZ_JARAWN010000832.1"/>
</dbReference>
<dbReference type="InterPro" id="IPR013517">
    <property type="entry name" value="FG-GAP"/>
</dbReference>
<feature type="non-terminal residue" evidence="6">
    <location>
        <position position="1"/>
    </location>
</feature>
<sequence length="514" mass="51766">RPASGLPPAHPYDDFAHPYDGSGARRARRAPSSLLESFLRTRSFLLAATLTTGLLTALPGTASAAPSGLSGDFNGDGYRDLAIAASIAKVSGKTGAGYVAVVYGTAKGLDTAKRQIISQATAGVPGAPQSSGYFGDRLTTGDLDDDGYTDLIVGAHARTLGSSGDSGALTVLWGGASGLKTATDITSPLPENRNELGWSVATGDFDGDGDTDLAAANLAFPELNVFKGPISRTGKATGLVGIDTYGQTGINTDRIVAGDVTGDGTTDLLVMGQQEIKNGYRTRSVLYKGSASGLKAGGKVAGGYDAVIADVDKDGRGDIVTGNFMEKSTDEPNGGLGGAITVTYGSATGLSSRTPVRINQDTAGVPGTATRNDRFGWSLSAGDVNRDGYTDIAVGVPQKSVGSAKNAGAVVVLRGSKSGLTGSGAKSFSQNTSGVPGTAESYDFFGAAVRLTDSNLDGFAELVTGAYAENSSEGAVWLLKSGSSGVTGTGAKSFNGKTLGGPSGNAYFGDVLGG</sequence>
<dbReference type="InterPro" id="IPR013519">
    <property type="entry name" value="Int_alpha_beta-p"/>
</dbReference>
<dbReference type="GO" id="GO:0016787">
    <property type="term" value="F:hydrolase activity"/>
    <property type="evidence" value="ECO:0007669"/>
    <property type="project" value="UniProtKB-KW"/>
</dbReference>
<dbReference type="SMART" id="SM00191">
    <property type="entry name" value="Int_alpha"/>
    <property type="match status" value="6"/>
</dbReference>